<name>A0A1S8WW20_OPIVI</name>
<organism evidence="1 2">
    <name type="scientific">Opisthorchis viverrini</name>
    <name type="common">Southeast Asian liver fluke</name>
    <dbReference type="NCBI Taxonomy" id="6198"/>
    <lineage>
        <taxon>Eukaryota</taxon>
        <taxon>Metazoa</taxon>
        <taxon>Spiralia</taxon>
        <taxon>Lophotrochozoa</taxon>
        <taxon>Platyhelminthes</taxon>
        <taxon>Trematoda</taxon>
        <taxon>Digenea</taxon>
        <taxon>Opisthorchiida</taxon>
        <taxon>Opisthorchiata</taxon>
        <taxon>Opisthorchiidae</taxon>
        <taxon>Opisthorchis</taxon>
    </lineage>
</organism>
<protein>
    <submittedName>
        <fullName evidence="1">Uncharacterized protein</fullName>
    </submittedName>
</protein>
<dbReference type="EMBL" id="KV894028">
    <property type="protein sequence ID" value="OON18594.1"/>
    <property type="molecule type" value="Genomic_DNA"/>
</dbReference>
<proteinExistence type="predicted"/>
<gene>
    <name evidence="1" type="ORF">X801_05547</name>
</gene>
<evidence type="ECO:0000313" key="2">
    <source>
        <dbReference type="Proteomes" id="UP000243686"/>
    </source>
</evidence>
<sequence length="71" mass="7976">MVSSASTEEVSRSIHRPNRNSEVNLCSLLLPAAAVFDWEENITSELSEVNQNLLDLRENVKLTTLVPKRPI</sequence>
<dbReference type="AlphaFoldDB" id="A0A1S8WW20"/>
<accession>A0A1S8WW20</accession>
<dbReference type="Proteomes" id="UP000243686">
    <property type="component" value="Unassembled WGS sequence"/>
</dbReference>
<reference evidence="1 2" key="1">
    <citation type="submission" date="2015-03" db="EMBL/GenBank/DDBJ databases">
        <title>Draft genome of the nematode, Opisthorchis viverrini.</title>
        <authorList>
            <person name="Mitreva M."/>
        </authorList>
    </citation>
    <scope>NUCLEOTIDE SEQUENCE [LARGE SCALE GENOMIC DNA]</scope>
    <source>
        <strain evidence="1">Khon Kaen</strain>
    </source>
</reference>
<keyword evidence="2" id="KW-1185">Reference proteome</keyword>
<evidence type="ECO:0000313" key="1">
    <source>
        <dbReference type="EMBL" id="OON18594.1"/>
    </source>
</evidence>